<evidence type="ECO:0000256" key="4">
    <source>
        <dbReference type="ARBA" id="ARBA00022840"/>
    </source>
</evidence>
<dbReference type="PROSITE" id="PS00211">
    <property type="entry name" value="ABC_TRANSPORTER_1"/>
    <property type="match status" value="1"/>
</dbReference>
<feature type="compositionally biased region" description="Acidic residues" evidence="8">
    <location>
        <begin position="407"/>
        <end position="417"/>
    </location>
</feature>
<keyword evidence="6 7" id="KW-0472">Membrane</keyword>
<dbReference type="EMBL" id="BAABHS010000001">
    <property type="protein sequence ID" value="GAA4946582.1"/>
    <property type="molecule type" value="Genomic_DNA"/>
</dbReference>
<comment type="catalytic activity">
    <reaction evidence="7">
        <text>ATP + H2O + polyamine-[polyamine-binding protein]Side 1 = ADP + phosphate + polyamineSide 2 + [polyamine-binding protein]Side 1.</text>
        <dbReference type="EC" id="7.6.2.11"/>
    </reaction>
</comment>
<dbReference type="NCBIfam" id="TIGR01187">
    <property type="entry name" value="potA"/>
    <property type="match status" value="1"/>
</dbReference>
<evidence type="ECO:0000256" key="2">
    <source>
        <dbReference type="ARBA" id="ARBA00022475"/>
    </source>
</evidence>
<dbReference type="EC" id="7.6.2.11" evidence="7"/>
<dbReference type="InterPro" id="IPR008995">
    <property type="entry name" value="Mo/tungstate-bd_C_term_dom"/>
</dbReference>
<keyword evidence="11" id="KW-1185">Reference proteome</keyword>
<evidence type="ECO:0000256" key="1">
    <source>
        <dbReference type="ARBA" id="ARBA00022448"/>
    </source>
</evidence>
<dbReference type="SMART" id="SM00382">
    <property type="entry name" value="AAA"/>
    <property type="match status" value="1"/>
</dbReference>
<sequence>MDDTTPLKSPGPDGSGTPGDAPDETPGNAPGSVELLSLHKAFNKFTAVHPLDLEIPAGSFFALLGASGCGKTTTLRMIAGLEKPTSGRVRLGGEDITALPPHKRPVNTVFQSYALFPHLTVAENVAFGLRRKGRKDVAGPVKEMLGLVQLGHLSDRKPAQLSGGQQQRVALARALINRPQVLLLDEPLGALDLKLRRQMQLELKRIQTEVGITFVHVTHDQEEAMTMADTIAVMNDGMIEQLGSPEELYESPRTAFVANFLGQSNLLPARVTGRRGGHLQLDVFGGRMTLPAERSTATRDTFVMGIRPEKITMAEAGSDDEIRAVSAGRNRMPGIVTEAGFIGVSTEYRVRTHQGPELVVFAQNRDDYRPRVGDPVLLHWDPKHGFGLDTADTADAAEASPATAEAPAEEPAPEPLR</sequence>
<keyword evidence="4 7" id="KW-0067">ATP-binding</keyword>
<evidence type="ECO:0000256" key="3">
    <source>
        <dbReference type="ARBA" id="ARBA00022741"/>
    </source>
</evidence>
<comment type="subunit">
    <text evidence="7">The complex is composed of two ATP-binding proteins (PotA), two transmembrane proteins (PotB and PotC) and a solute-binding protein (PotD).</text>
</comment>
<reference evidence="11" key="1">
    <citation type="journal article" date="2019" name="Int. J. Syst. Evol. Microbiol.">
        <title>The Global Catalogue of Microorganisms (GCM) 10K type strain sequencing project: providing services to taxonomists for standard genome sequencing and annotation.</title>
        <authorList>
            <consortium name="The Broad Institute Genomics Platform"/>
            <consortium name="The Broad Institute Genome Sequencing Center for Infectious Disease"/>
            <person name="Wu L."/>
            <person name="Ma J."/>
        </authorList>
    </citation>
    <scope>NUCLEOTIDE SEQUENCE [LARGE SCALE GENOMIC DNA]</scope>
    <source>
        <strain evidence="11">JCM 17986</strain>
    </source>
</reference>
<comment type="similarity">
    <text evidence="7">Belongs to the ABC transporter superfamily. Spermidine/putrescine importer (TC 3.A.1.11.1) family.</text>
</comment>
<dbReference type="InterPro" id="IPR027417">
    <property type="entry name" value="P-loop_NTPase"/>
</dbReference>
<dbReference type="InterPro" id="IPR017871">
    <property type="entry name" value="ABC_transporter-like_CS"/>
</dbReference>
<name>A0ABP9GU05_9ACTN</name>
<dbReference type="Pfam" id="PF08402">
    <property type="entry name" value="TOBE_2"/>
    <property type="match status" value="1"/>
</dbReference>
<dbReference type="RefSeq" id="WP_345673353.1">
    <property type="nucleotide sequence ID" value="NZ_BAABHS010000001.1"/>
</dbReference>
<dbReference type="InterPro" id="IPR013611">
    <property type="entry name" value="Transp-assoc_OB_typ2"/>
</dbReference>
<evidence type="ECO:0000313" key="11">
    <source>
        <dbReference type="Proteomes" id="UP001500466"/>
    </source>
</evidence>
<accession>A0ABP9GU05</accession>
<dbReference type="GO" id="GO:0005524">
    <property type="term" value="F:ATP binding"/>
    <property type="evidence" value="ECO:0007669"/>
    <property type="project" value="UniProtKB-KW"/>
</dbReference>
<dbReference type="Pfam" id="PF00005">
    <property type="entry name" value="ABC_tran"/>
    <property type="match status" value="1"/>
</dbReference>
<keyword evidence="3 7" id="KW-0547">Nucleotide-binding</keyword>
<protein>
    <recommendedName>
        <fullName evidence="7">Spermidine/putrescine import ATP-binding protein PotA</fullName>
        <ecNumber evidence="7">7.6.2.11</ecNumber>
    </recommendedName>
</protein>
<dbReference type="InterPro" id="IPR005893">
    <property type="entry name" value="PotA-like"/>
</dbReference>
<dbReference type="PANTHER" id="PTHR42781:SF4">
    <property type="entry name" value="SPERMIDINE_PUTRESCINE IMPORT ATP-BINDING PROTEIN POTA"/>
    <property type="match status" value="1"/>
</dbReference>
<evidence type="ECO:0000256" key="8">
    <source>
        <dbReference type="SAM" id="MobiDB-lite"/>
    </source>
</evidence>
<keyword evidence="1 7" id="KW-0813">Transport</keyword>
<organism evidence="10 11">
    <name type="scientific">Yinghuangia aomiensis</name>
    <dbReference type="NCBI Taxonomy" id="676205"/>
    <lineage>
        <taxon>Bacteria</taxon>
        <taxon>Bacillati</taxon>
        <taxon>Actinomycetota</taxon>
        <taxon>Actinomycetes</taxon>
        <taxon>Kitasatosporales</taxon>
        <taxon>Streptomycetaceae</taxon>
        <taxon>Yinghuangia</taxon>
    </lineage>
</organism>
<feature type="compositionally biased region" description="Low complexity" evidence="8">
    <location>
        <begin position="389"/>
        <end position="406"/>
    </location>
</feature>
<dbReference type="SUPFAM" id="SSF52540">
    <property type="entry name" value="P-loop containing nucleoside triphosphate hydrolases"/>
    <property type="match status" value="1"/>
</dbReference>
<proteinExistence type="inferred from homology"/>
<dbReference type="Proteomes" id="UP001500466">
    <property type="component" value="Unassembled WGS sequence"/>
</dbReference>
<dbReference type="Gene3D" id="3.40.50.300">
    <property type="entry name" value="P-loop containing nucleotide triphosphate hydrolases"/>
    <property type="match status" value="1"/>
</dbReference>
<dbReference type="SUPFAM" id="SSF50331">
    <property type="entry name" value="MOP-like"/>
    <property type="match status" value="1"/>
</dbReference>
<keyword evidence="5 7" id="KW-1278">Translocase</keyword>
<evidence type="ECO:0000256" key="6">
    <source>
        <dbReference type="ARBA" id="ARBA00023136"/>
    </source>
</evidence>
<evidence type="ECO:0000256" key="7">
    <source>
        <dbReference type="RuleBase" id="RU364083"/>
    </source>
</evidence>
<feature type="region of interest" description="Disordered" evidence="8">
    <location>
        <begin position="387"/>
        <end position="417"/>
    </location>
</feature>
<evidence type="ECO:0000313" key="10">
    <source>
        <dbReference type="EMBL" id="GAA4946582.1"/>
    </source>
</evidence>
<dbReference type="InterPro" id="IPR003439">
    <property type="entry name" value="ABC_transporter-like_ATP-bd"/>
</dbReference>
<evidence type="ECO:0000256" key="5">
    <source>
        <dbReference type="ARBA" id="ARBA00022967"/>
    </source>
</evidence>
<keyword evidence="2 7" id="KW-1003">Cell membrane</keyword>
<dbReference type="InterPro" id="IPR003593">
    <property type="entry name" value="AAA+_ATPase"/>
</dbReference>
<comment type="function">
    <text evidence="7">Part of the ABC transporter complex PotABCD involved in spermidine/putrescine import. Responsible for energy coupling to the transport system.</text>
</comment>
<dbReference type="PANTHER" id="PTHR42781">
    <property type="entry name" value="SPERMIDINE/PUTRESCINE IMPORT ATP-BINDING PROTEIN POTA"/>
    <property type="match status" value="1"/>
</dbReference>
<evidence type="ECO:0000259" key="9">
    <source>
        <dbReference type="PROSITE" id="PS50893"/>
    </source>
</evidence>
<feature type="region of interest" description="Disordered" evidence="8">
    <location>
        <begin position="1"/>
        <end position="31"/>
    </location>
</feature>
<dbReference type="Gene3D" id="2.40.50.100">
    <property type="match status" value="1"/>
</dbReference>
<dbReference type="PROSITE" id="PS50893">
    <property type="entry name" value="ABC_TRANSPORTER_2"/>
    <property type="match status" value="1"/>
</dbReference>
<dbReference type="InterPro" id="IPR050093">
    <property type="entry name" value="ABC_SmlMolc_Importer"/>
</dbReference>
<comment type="caution">
    <text evidence="10">The sequence shown here is derived from an EMBL/GenBank/DDBJ whole genome shotgun (WGS) entry which is preliminary data.</text>
</comment>
<gene>
    <name evidence="7" type="primary">potA</name>
    <name evidence="10" type="ORF">GCM10023205_02990</name>
</gene>
<feature type="domain" description="ABC transporter" evidence="9">
    <location>
        <begin position="33"/>
        <end position="261"/>
    </location>
</feature>